<keyword evidence="3" id="KW-1185">Reference proteome</keyword>
<reference evidence="2 3" key="1">
    <citation type="journal article" date="2014" name="Genome Announc.">
        <title>Draft Genome Sequences of Three Alkaliphilic Bacillus Strains, Bacillus wakoensis JCM 9140T, Bacillus akibai JCM 9157T, and Bacillus hemicellulosilyticus JCM 9152T.</title>
        <authorList>
            <person name="Yuki M."/>
            <person name="Oshima K."/>
            <person name="Suda W."/>
            <person name="Oshida Y."/>
            <person name="Kitamura K."/>
            <person name="Iida T."/>
            <person name="Hattori M."/>
            <person name="Ohkuma M."/>
        </authorList>
    </citation>
    <scope>NUCLEOTIDE SEQUENCE [LARGE SCALE GENOMIC DNA]</scope>
    <source>
        <strain evidence="2 3">JCM 9157</strain>
    </source>
</reference>
<evidence type="ECO:0008006" key="4">
    <source>
        <dbReference type="Google" id="ProtNLM"/>
    </source>
</evidence>
<dbReference type="EMBL" id="BAUV01000057">
    <property type="protein sequence ID" value="GAE37171.1"/>
    <property type="molecule type" value="Genomic_DNA"/>
</dbReference>
<sequence length="50" mass="5965">MMSFEAFTIYYWVIFIWGGLGMLFIAVVSLKELFSQIRAVRKERNRTMDV</sequence>
<dbReference type="AlphaFoldDB" id="W4QYL0"/>
<keyword evidence="1" id="KW-1133">Transmembrane helix</keyword>
<dbReference type="OrthoDB" id="2991536at2"/>
<organism evidence="2 3">
    <name type="scientific">Halalkalibacter akibai (strain ATCC 43226 / DSM 21942 / CIP 109018 / JCM 9157 / 1139)</name>
    <name type="common">Bacillus akibai</name>
    <dbReference type="NCBI Taxonomy" id="1236973"/>
    <lineage>
        <taxon>Bacteria</taxon>
        <taxon>Bacillati</taxon>
        <taxon>Bacillota</taxon>
        <taxon>Bacilli</taxon>
        <taxon>Bacillales</taxon>
        <taxon>Bacillaceae</taxon>
        <taxon>Halalkalibacter</taxon>
    </lineage>
</organism>
<accession>W4QYL0</accession>
<dbReference type="STRING" id="1236973.JCM9157_4428"/>
<protein>
    <recommendedName>
        <fullName evidence="4">Heme exporter protein D</fullName>
    </recommendedName>
</protein>
<dbReference type="Proteomes" id="UP000018896">
    <property type="component" value="Unassembled WGS sequence"/>
</dbReference>
<feature type="transmembrane region" description="Helical" evidence="1">
    <location>
        <begin position="12"/>
        <end position="34"/>
    </location>
</feature>
<evidence type="ECO:0000256" key="1">
    <source>
        <dbReference type="SAM" id="Phobius"/>
    </source>
</evidence>
<evidence type="ECO:0000313" key="2">
    <source>
        <dbReference type="EMBL" id="GAE37171.1"/>
    </source>
</evidence>
<keyword evidence="1" id="KW-0472">Membrane</keyword>
<keyword evidence="1" id="KW-0812">Transmembrane</keyword>
<proteinExistence type="predicted"/>
<dbReference type="RefSeq" id="WP_156321510.1">
    <property type="nucleotide sequence ID" value="NZ_BAUV01000057.1"/>
</dbReference>
<name>W4QYL0_HALA3</name>
<comment type="caution">
    <text evidence="2">The sequence shown here is derived from an EMBL/GenBank/DDBJ whole genome shotgun (WGS) entry which is preliminary data.</text>
</comment>
<gene>
    <name evidence="2" type="ORF">JCM9157_4428</name>
</gene>
<evidence type="ECO:0000313" key="3">
    <source>
        <dbReference type="Proteomes" id="UP000018896"/>
    </source>
</evidence>